<keyword evidence="3 5" id="KW-1133">Transmembrane helix</keyword>
<accession>A0ABQ8MRZ0</accession>
<dbReference type="EMBL" id="JACTAM010000004">
    <property type="protein sequence ID" value="KAI2665475.1"/>
    <property type="molecule type" value="Genomic_DNA"/>
</dbReference>
<dbReference type="CDD" id="cd03155">
    <property type="entry name" value="CD151_like_LEL"/>
    <property type="match status" value="1"/>
</dbReference>
<sequence>MGSLYKDEQDDWITMQCTNDKGIKEKVCISEGIKETMGLWESCCLSLALESVMERAGSVEGRSFVGISSVSNFNRSERQMNECMGGGVVMGVGIWTLVDKGEYLSLLASSTFAVSAYILIVAGGLVMVTGFLGCCAVIREQRSCLSTYFSCLLLIFIIELVAGVLAYVYYQALSEELKQHLSKTMTENYAQPGKESITRSVDRLQQDFKCCGSNNSFDWVHSVYIRSSAAEKRLVPDSCCKTITPQCGKRDHPSNIYKVEGGCITKLEQFLADHLLIIGAVGIGVACLQLVGAVLTACFTYLLYKEEEEDFSDPAVGLPVCPIYFRLLSSCLLYPSLRTQTVRKENFQRCQHISFEKKDCLSLAFCVGLLIAYKSHLWICGMVFTCCLHRRIKLDPY</sequence>
<evidence type="ECO:0000256" key="5">
    <source>
        <dbReference type="SAM" id="Phobius"/>
    </source>
</evidence>
<dbReference type="Proteomes" id="UP000830375">
    <property type="component" value="Unassembled WGS sequence"/>
</dbReference>
<proteinExistence type="predicted"/>
<feature type="transmembrane region" description="Helical" evidence="5">
    <location>
        <begin position="275"/>
        <end position="304"/>
    </location>
</feature>
<comment type="caution">
    <text evidence="6">The sequence shown here is derived from an EMBL/GenBank/DDBJ whole genome shotgun (WGS) entry which is preliminary data.</text>
</comment>
<evidence type="ECO:0000313" key="7">
    <source>
        <dbReference type="Proteomes" id="UP000830375"/>
    </source>
</evidence>
<dbReference type="InterPro" id="IPR018499">
    <property type="entry name" value="Tetraspanin/Peripherin"/>
</dbReference>
<dbReference type="InterPro" id="IPR008952">
    <property type="entry name" value="Tetraspanin_EC2_sf"/>
</dbReference>
<evidence type="ECO:0000256" key="3">
    <source>
        <dbReference type="ARBA" id="ARBA00022989"/>
    </source>
</evidence>
<dbReference type="PRINTS" id="PR00259">
    <property type="entry name" value="TMFOUR"/>
</dbReference>
<dbReference type="PANTHER" id="PTHR19282:SF198">
    <property type="entry name" value="TETRASPANIN-11"/>
    <property type="match status" value="1"/>
</dbReference>
<keyword evidence="2 5" id="KW-0812">Transmembrane</keyword>
<comment type="subcellular location">
    <subcellularLocation>
        <location evidence="1">Membrane</location>
        <topology evidence="1">Multi-pass membrane protein</topology>
    </subcellularLocation>
</comment>
<evidence type="ECO:0000256" key="4">
    <source>
        <dbReference type="ARBA" id="ARBA00023136"/>
    </source>
</evidence>
<protein>
    <submittedName>
        <fullName evidence="6">Tetraspanin-11</fullName>
    </submittedName>
</protein>
<reference evidence="6 7" key="1">
    <citation type="submission" date="2022-01" db="EMBL/GenBank/DDBJ databases">
        <title>A high-quality chromosome-level genome assembly of rohu carp, Labeo rohita.</title>
        <authorList>
            <person name="Arick M.A. II"/>
            <person name="Hsu C.-Y."/>
            <person name="Magbanua Z."/>
            <person name="Pechanova O."/>
            <person name="Grover C."/>
            <person name="Miller E."/>
            <person name="Thrash A."/>
            <person name="Ezzel L."/>
            <person name="Alam S."/>
            <person name="Benzie J."/>
            <person name="Hamilton M."/>
            <person name="Karsi A."/>
            <person name="Lawrence M.L."/>
            <person name="Peterson D.G."/>
        </authorList>
    </citation>
    <scope>NUCLEOTIDE SEQUENCE [LARGE SCALE GENOMIC DNA]</scope>
    <source>
        <strain evidence="7">BAU-BD-2019</strain>
        <tissue evidence="6">Blood</tissue>
    </source>
</reference>
<gene>
    <name evidence="6" type="ORF">H4Q32_021778</name>
</gene>
<evidence type="ECO:0000256" key="2">
    <source>
        <dbReference type="ARBA" id="ARBA00022692"/>
    </source>
</evidence>
<feature type="transmembrane region" description="Helical" evidence="5">
    <location>
        <begin position="80"/>
        <end position="98"/>
    </location>
</feature>
<name>A0ABQ8MRZ0_LABRO</name>
<dbReference type="Pfam" id="PF00335">
    <property type="entry name" value="Tetraspanin"/>
    <property type="match status" value="1"/>
</dbReference>
<keyword evidence="4 5" id="KW-0472">Membrane</keyword>
<feature type="transmembrane region" description="Helical" evidence="5">
    <location>
        <begin position="361"/>
        <end position="388"/>
    </location>
</feature>
<dbReference type="SUPFAM" id="SSF48652">
    <property type="entry name" value="Tetraspanin"/>
    <property type="match status" value="1"/>
</dbReference>
<feature type="transmembrane region" description="Helical" evidence="5">
    <location>
        <begin position="118"/>
        <end position="138"/>
    </location>
</feature>
<keyword evidence="7" id="KW-1185">Reference proteome</keyword>
<dbReference type="Gene3D" id="1.10.1450.10">
    <property type="entry name" value="Tetraspanin"/>
    <property type="match status" value="1"/>
</dbReference>
<evidence type="ECO:0000256" key="1">
    <source>
        <dbReference type="ARBA" id="ARBA00004141"/>
    </source>
</evidence>
<organism evidence="6 7">
    <name type="scientific">Labeo rohita</name>
    <name type="common">Indian major carp</name>
    <name type="synonym">Cyprinus rohita</name>
    <dbReference type="NCBI Taxonomy" id="84645"/>
    <lineage>
        <taxon>Eukaryota</taxon>
        <taxon>Metazoa</taxon>
        <taxon>Chordata</taxon>
        <taxon>Craniata</taxon>
        <taxon>Vertebrata</taxon>
        <taxon>Euteleostomi</taxon>
        <taxon>Actinopterygii</taxon>
        <taxon>Neopterygii</taxon>
        <taxon>Teleostei</taxon>
        <taxon>Ostariophysi</taxon>
        <taxon>Cypriniformes</taxon>
        <taxon>Cyprinidae</taxon>
        <taxon>Labeoninae</taxon>
        <taxon>Labeonini</taxon>
        <taxon>Labeo</taxon>
    </lineage>
</organism>
<evidence type="ECO:0000313" key="6">
    <source>
        <dbReference type="EMBL" id="KAI2665475.1"/>
    </source>
</evidence>
<feature type="transmembrane region" description="Helical" evidence="5">
    <location>
        <begin position="145"/>
        <end position="170"/>
    </location>
</feature>
<dbReference type="PANTHER" id="PTHR19282">
    <property type="entry name" value="TETRASPANIN"/>
    <property type="match status" value="1"/>
</dbReference>